<dbReference type="PANTHER" id="PTHR12246">
    <property type="entry name" value="PALMITOYLTRANSFERASE ZDHHC16"/>
    <property type="match status" value="1"/>
</dbReference>
<comment type="subcellular location">
    <subcellularLocation>
        <location evidence="1">Membrane</location>
        <topology evidence="1">Multi-pass membrane protein</topology>
    </subcellularLocation>
</comment>
<feature type="transmembrane region" description="Helical" evidence="7">
    <location>
        <begin position="203"/>
        <end position="231"/>
    </location>
</feature>
<evidence type="ECO:0000256" key="1">
    <source>
        <dbReference type="ARBA" id="ARBA00004141"/>
    </source>
</evidence>
<evidence type="ECO:0000256" key="5">
    <source>
        <dbReference type="ARBA" id="ARBA00023136"/>
    </source>
</evidence>
<evidence type="ECO:0000256" key="2">
    <source>
        <dbReference type="ARBA" id="ARBA00022679"/>
    </source>
</evidence>
<evidence type="ECO:0000259" key="8">
    <source>
        <dbReference type="Pfam" id="PF01529"/>
    </source>
</evidence>
<dbReference type="PROSITE" id="PS50216">
    <property type="entry name" value="DHHC"/>
    <property type="match status" value="1"/>
</dbReference>
<dbReference type="AlphaFoldDB" id="A0A8C4N1E3"/>
<dbReference type="Proteomes" id="UP000694388">
    <property type="component" value="Unplaced"/>
</dbReference>
<keyword evidence="2 7" id="KW-0808">Transferase</keyword>
<keyword evidence="3 7" id="KW-0812">Transmembrane</keyword>
<feature type="domain" description="Palmitoyltransferase DHHC" evidence="8">
    <location>
        <begin position="104"/>
        <end position="246"/>
    </location>
</feature>
<dbReference type="GeneTree" id="ENSGT00940000155642"/>
<feature type="transmembrane region" description="Helical" evidence="7">
    <location>
        <begin position="33"/>
        <end position="55"/>
    </location>
</feature>
<dbReference type="InterPro" id="IPR039859">
    <property type="entry name" value="PFA4/ZDH16/20/ERF2-like"/>
</dbReference>
<keyword evidence="4 7" id="KW-1133">Transmembrane helix</keyword>
<dbReference type="Ensembl" id="ENSEBUT00000001050.1">
    <property type="protein sequence ID" value="ENSEBUP00000000744.1"/>
    <property type="gene ID" value="ENSEBUG00000000805.1"/>
</dbReference>
<dbReference type="GO" id="GO:0016020">
    <property type="term" value="C:membrane"/>
    <property type="evidence" value="ECO:0007669"/>
    <property type="project" value="UniProtKB-SubCell"/>
</dbReference>
<feature type="transmembrane region" description="Helical" evidence="7">
    <location>
        <begin position="154"/>
        <end position="175"/>
    </location>
</feature>
<reference evidence="9" key="2">
    <citation type="submission" date="2025-09" db="UniProtKB">
        <authorList>
            <consortium name="Ensembl"/>
        </authorList>
    </citation>
    <scope>IDENTIFICATION</scope>
</reference>
<evidence type="ECO:0000313" key="9">
    <source>
        <dbReference type="Ensembl" id="ENSEBUP00000000744.1"/>
    </source>
</evidence>
<protein>
    <recommendedName>
        <fullName evidence="7">Palmitoyltransferase</fullName>
        <ecNumber evidence="7">2.3.1.225</ecNumber>
    </recommendedName>
</protein>
<keyword evidence="6 7" id="KW-0012">Acyltransferase</keyword>
<feature type="transmembrane region" description="Helical" evidence="7">
    <location>
        <begin position="61"/>
        <end position="81"/>
    </location>
</feature>
<comment type="similarity">
    <text evidence="7">Belongs to the DHHC palmitoyltransferase family.</text>
</comment>
<dbReference type="EC" id="2.3.1.225" evidence="7"/>
<accession>A0A8C4N1E3</accession>
<evidence type="ECO:0000256" key="7">
    <source>
        <dbReference type="RuleBase" id="RU079119"/>
    </source>
</evidence>
<comment type="catalytic activity">
    <reaction evidence="7">
        <text>L-cysteinyl-[protein] + hexadecanoyl-CoA = S-hexadecanoyl-L-cysteinyl-[protein] + CoA</text>
        <dbReference type="Rhea" id="RHEA:36683"/>
        <dbReference type="Rhea" id="RHEA-COMP:10131"/>
        <dbReference type="Rhea" id="RHEA-COMP:11032"/>
        <dbReference type="ChEBI" id="CHEBI:29950"/>
        <dbReference type="ChEBI" id="CHEBI:57287"/>
        <dbReference type="ChEBI" id="CHEBI:57379"/>
        <dbReference type="ChEBI" id="CHEBI:74151"/>
        <dbReference type="EC" id="2.3.1.225"/>
    </reaction>
</comment>
<dbReference type="Pfam" id="PF01529">
    <property type="entry name" value="DHHC"/>
    <property type="match status" value="1"/>
</dbReference>
<evidence type="ECO:0000313" key="10">
    <source>
        <dbReference type="Proteomes" id="UP000694388"/>
    </source>
</evidence>
<organism evidence="9 10">
    <name type="scientific">Eptatretus burgeri</name>
    <name type="common">Inshore hagfish</name>
    <dbReference type="NCBI Taxonomy" id="7764"/>
    <lineage>
        <taxon>Eukaryota</taxon>
        <taxon>Metazoa</taxon>
        <taxon>Chordata</taxon>
        <taxon>Craniata</taxon>
        <taxon>Vertebrata</taxon>
        <taxon>Cyclostomata</taxon>
        <taxon>Myxini</taxon>
        <taxon>Myxiniformes</taxon>
        <taxon>Myxinidae</taxon>
        <taxon>Eptatretinae</taxon>
        <taxon>Eptatretus</taxon>
    </lineage>
</organism>
<keyword evidence="5 7" id="KW-0472">Membrane</keyword>
<reference evidence="9" key="1">
    <citation type="submission" date="2025-08" db="UniProtKB">
        <authorList>
            <consortium name="Ensembl"/>
        </authorList>
    </citation>
    <scope>IDENTIFICATION</scope>
</reference>
<evidence type="ECO:0000256" key="6">
    <source>
        <dbReference type="ARBA" id="ARBA00023315"/>
    </source>
</evidence>
<proteinExistence type="inferred from homology"/>
<comment type="domain">
    <text evidence="7">The DHHC domain is required for palmitoyltransferase activity.</text>
</comment>
<name>A0A8C4N1E3_EPTBU</name>
<evidence type="ECO:0000256" key="3">
    <source>
        <dbReference type="ARBA" id="ARBA00022692"/>
    </source>
</evidence>
<dbReference type="GO" id="GO:0019706">
    <property type="term" value="F:protein-cysteine S-palmitoyltransferase activity"/>
    <property type="evidence" value="ECO:0007669"/>
    <property type="project" value="UniProtKB-EC"/>
</dbReference>
<sequence length="392" mass="44558">MHGVGLLDSGPTEAMTHRPDPSVLRRLCHWGPLLALSVILVVSCAAVLDSLLWLWPLGTAGALWNLMALIGWTVLILYHYLRALVVGPGRVPTGWRPAKREDEHFLQFCSICQGFKAPRSHHCRKCNRCVMKMDHHCPWINNCCGHKNHSNFTWFLLFAPLGCIYAAVILVMTMYTQLYSRLSFEMTKMKIDMSVPQVSHVPFGISAFATSLFALGLALGTTIAVGLLFCLQMKSILRNRTSVESWIEDKAKERISYYNLQEEFVYPYDLGSRWQNLREVFRPWGASCGDGITWRVLDGCHQYNLTVEQLKQKADKQARAVVYRAVKRYSGSCLPVTAGWRAMIGIPCTEEPSLAPPPWRCHHRDTSHKVSWRLALFSFQGDVHFLCKIFTL</sequence>
<evidence type="ECO:0000256" key="4">
    <source>
        <dbReference type="ARBA" id="ARBA00022989"/>
    </source>
</evidence>
<keyword evidence="10" id="KW-1185">Reference proteome</keyword>
<dbReference type="InterPro" id="IPR001594">
    <property type="entry name" value="Palmitoyltrfase_DHHC"/>
</dbReference>